<keyword evidence="3" id="KW-1185">Reference proteome</keyword>
<accession>A0A4C1V0A5</accession>
<comment type="caution">
    <text evidence="2">The sequence shown here is derived from an EMBL/GenBank/DDBJ whole genome shotgun (WGS) entry which is preliminary data.</text>
</comment>
<dbReference type="EMBL" id="BGZK01000253">
    <property type="protein sequence ID" value="GBP31919.1"/>
    <property type="molecule type" value="Genomic_DNA"/>
</dbReference>
<feature type="compositionally biased region" description="Basic and acidic residues" evidence="1">
    <location>
        <begin position="64"/>
        <end position="84"/>
    </location>
</feature>
<evidence type="ECO:0000313" key="3">
    <source>
        <dbReference type="Proteomes" id="UP000299102"/>
    </source>
</evidence>
<sequence length="131" mass="15089">MTQNRDAIPEGIEIENATKVQIECGTKTNSTMGIGMRSSAEIRFERRTRIGINLNQDRVRTRKRDRDRNRERDRDQNRARDEHVPLTGADDSRMAQCLVNTAGEVVLPNQVFSNSFSPEPLHADEHYHIEE</sequence>
<protein>
    <submittedName>
        <fullName evidence="2">Uncharacterized protein</fullName>
    </submittedName>
</protein>
<feature type="region of interest" description="Disordered" evidence="1">
    <location>
        <begin position="51"/>
        <end position="92"/>
    </location>
</feature>
<gene>
    <name evidence="2" type="ORF">EVAR_18458_1</name>
</gene>
<reference evidence="2 3" key="1">
    <citation type="journal article" date="2019" name="Commun. Biol.">
        <title>The bagworm genome reveals a unique fibroin gene that provides high tensile strength.</title>
        <authorList>
            <person name="Kono N."/>
            <person name="Nakamura H."/>
            <person name="Ohtoshi R."/>
            <person name="Tomita M."/>
            <person name="Numata K."/>
            <person name="Arakawa K."/>
        </authorList>
    </citation>
    <scope>NUCLEOTIDE SEQUENCE [LARGE SCALE GENOMIC DNA]</scope>
</reference>
<dbReference type="AlphaFoldDB" id="A0A4C1V0A5"/>
<evidence type="ECO:0000313" key="2">
    <source>
        <dbReference type="EMBL" id="GBP31919.1"/>
    </source>
</evidence>
<dbReference type="Proteomes" id="UP000299102">
    <property type="component" value="Unassembled WGS sequence"/>
</dbReference>
<evidence type="ECO:0000256" key="1">
    <source>
        <dbReference type="SAM" id="MobiDB-lite"/>
    </source>
</evidence>
<name>A0A4C1V0A5_EUMVA</name>
<organism evidence="2 3">
    <name type="scientific">Eumeta variegata</name>
    <name type="common">Bagworm moth</name>
    <name type="synonym">Eumeta japonica</name>
    <dbReference type="NCBI Taxonomy" id="151549"/>
    <lineage>
        <taxon>Eukaryota</taxon>
        <taxon>Metazoa</taxon>
        <taxon>Ecdysozoa</taxon>
        <taxon>Arthropoda</taxon>
        <taxon>Hexapoda</taxon>
        <taxon>Insecta</taxon>
        <taxon>Pterygota</taxon>
        <taxon>Neoptera</taxon>
        <taxon>Endopterygota</taxon>
        <taxon>Lepidoptera</taxon>
        <taxon>Glossata</taxon>
        <taxon>Ditrysia</taxon>
        <taxon>Tineoidea</taxon>
        <taxon>Psychidae</taxon>
        <taxon>Oiketicinae</taxon>
        <taxon>Eumeta</taxon>
    </lineage>
</organism>
<proteinExistence type="predicted"/>